<sequence length="257" mass="29409">MENIVSRTLSVHKEHEVLLKLETAGLTDELAQKVIDSKGNDLAAKVVRFIQNGGFEATTSQKRAREIMGRNMFGIEEAIKHFWVNPSRQQLAVLSEVPFTEAALEECKNTHVLVAVFPMSILDIRGKAERKLFYSHEDVWYNKQAFANDKGEEDWYLVRKIPVENSTSKTWNEQQALLAKNEETPTARVTIYTIIGHYLNTGERLFEHIYVRCSDVDSDGLRRVNVGRFDSRGLDVNAYWGDYRYSSIGFASVRKSD</sequence>
<organism evidence="1 2">
    <name type="scientific">Candidatus Tagabacteria bacterium CG_4_8_14_3_um_filter_41_8</name>
    <dbReference type="NCBI Taxonomy" id="1975018"/>
    <lineage>
        <taxon>Bacteria</taxon>
        <taxon>Candidatus Tagaibacteriota</taxon>
    </lineage>
</organism>
<dbReference type="AlphaFoldDB" id="A0A2M8G8P4"/>
<evidence type="ECO:0000313" key="2">
    <source>
        <dbReference type="Proteomes" id="UP000229041"/>
    </source>
</evidence>
<dbReference type="EMBL" id="PFQR01000047">
    <property type="protein sequence ID" value="PJC69746.1"/>
    <property type="molecule type" value="Genomic_DNA"/>
</dbReference>
<name>A0A2M8G8P4_9BACT</name>
<proteinExistence type="predicted"/>
<protein>
    <submittedName>
        <fullName evidence="1">Uncharacterized protein</fullName>
    </submittedName>
</protein>
<comment type="caution">
    <text evidence="1">The sequence shown here is derived from an EMBL/GenBank/DDBJ whole genome shotgun (WGS) entry which is preliminary data.</text>
</comment>
<reference evidence="2" key="1">
    <citation type="submission" date="2017-09" db="EMBL/GenBank/DDBJ databases">
        <title>Depth-based differentiation of microbial function through sediment-hosted aquifers and enrichment of novel symbionts in the deep terrestrial subsurface.</title>
        <authorList>
            <person name="Probst A.J."/>
            <person name="Ladd B."/>
            <person name="Jarett J.K."/>
            <person name="Geller-Mcgrath D.E."/>
            <person name="Sieber C.M.K."/>
            <person name="Emerson J.B."/>
            <person name="Anantharaman K."/>
            <person name="Thomas B.C."/>
            <person name="Malmstrom R."/>
            <person name="Stieglmeier M."/>
            <person name="Klingl A."/>
            <person name="Woyke T."/>
            <person name="Ryan C.M."/>
            <person name="Banfield J.F."/>
        </authorList>
    </citation>
    <scope>NUCLEOTIDE SEQUENCE [LARGE SCALE GENOMIC DNA]</scope>
</reference>
<dbReference type="Proteomes" id="UP000229041">
    <property type="component" value="Unassembled WGS sequence"/>
</dbReference>
<accession>A0A2M8G8P4</accession>
<gene>
    <name evidence="1" type="ORF">CO014_01870</name>
</gene>
<evidence type="ECO:0000313" key="1">
    <source>
        <dbReference type="EMBL" id="PJC69746.1"/>
    </source>
</evidence>